<dbReference type="NCBIfam" id="TIGR02228">
    <property type="entry name" value="sigpep_I_arch"/>
    <property type="match status" value="1"/>
</dbReference>
<dbReference type="PROSITE" id="PS00501">
    <property type="entry name" value="SPASE_I_1"/>
    <property type="match status" value="1"/>
</dbReference>
<dbReference type="eggNOG" id="KOG3342">
    <property type="taxonomic scope" value="Eukaryota"/>
</dbReference>
<feature type="region of interest" description="Disordered" evidence="16">
    <location>
        <begin position="1"/>
        <end position="36"/>
    </location>
</feature>
<sequence length="261" mass="27463">MADKESPTLVSGAAATDGPSPADDLKPAPQPGKSKAFFPNMRETLAQGLNLLYVVAAALTLWKGLSLLCSTDSPIVVVLSGSMEPAFARGDLLFLSSPSQKNPLRVGDVVVFSEKSYPGGPPVSNIPIVHRVLRVHVDRDTGRTKVLTKGDNNRVDDRALYGKGVEWIDASTFAAPLLKAHWAPSKAPASSPPGVAPPSRLDVVLNMGASERDAGDIVGVVRGCDFGCLSPSCPSALLARGLTDLPWCSTRRPGNYPRLGS</sequence>
<evidence type="ECO:0000256" key="16">
    <source>
        <dbReference type="SAM" id="MobiDB-lite"/>
    </source>
</evidence>
<keyword evidence="12" id="KW-1133">Transmembrane helix</keyword>
<dbReference type="GO" id="GO:0009003">
    <property type="term" value="F:signal peptidase activity"/>
    <property type="evidence" value="ECO:0007669"/>
    <property type="project" value="UniProtKB-EC"/>
</dbReference>
<evidence type="ECO:0000313" key="17">
    <source>
        <dbReference type="EMBL" id="KCV72321.1"/>
    </source>
</evidence>
<dbReference type="STRING" id="691883.A0A058ZEE9"/>
<evidence type="ECO:0000256" key="6">
    <source>
        <dbReference type="ARBA" id="ARBA00021755"/>
    </source>
</evidence>
<evidence type="ECO:0000256" key="2">
    <source>
        <dbReference type="ARBA" id="ARBA00004648"/>
    </source>
</evidence>
<dbReference type="PANTHER" id="PTHR10806:SF6">
    <property type="entry name" value="SIGNAL PEPTIDASE COMPLEX CATALYTIC SUBUNIT SEC11"/>
    <property type="match status" value="1"/>
</dbReference>
<evidence type="ECO:0000256" key="8">
    <source>
        <dbReference type="ARBA" id="ARBA00022692"/>
    </source>
</evidence>
<comment type="subcellular location">
    <subcellularLocation>
        <location evidence="2">Endoplasmic reticulum membrane</location>
        <topology evidence="2">Single-pass type II membrane protein</topology>
    </subcellularLocation>
</comment>
<dbReference type="PRINTS" id="PR00728">
    <property type="entry name" value="SIGNALPTASE"/>
</dbReference>
<organism evidence="17">
    <name type="scientific">Fonticula alba</name>
    <name type="common">Slime mold</name>
    <dbReference type="NCBI Taxonomy" id="691883"/>
    <lineage>
        <taxon>Eukaryota</taxon>
        <taxon>Rotosphaerida</taxon>
        <taxon>Fonticulaceae</taxon>
        <taxon>Fonticula</taxon>
    </lineage>
</organism>
<keyword evidence="10" id="KW-0256">Endoplasmic reticulum</keyword>
<accession>A0A058ZEE9</accession>
<protein>
    <recommendedName>
        <fullName evidence="5">Signal peptidase complex catalytic subunit SEC11</fullName>
        <ecNumber evidence="4">3.4.21.89</ecNumber>
    </recommendedName>
    <alternativeName>
        <fullName evidence="14">Signal peptidase I</fullName>
    </alternativeName>
    <alternativeName>
        <fullName evidence="6">Signal peptidase complex catalytic subunit sec11</fullName>
    </alternativeName>
</protein>
<keyword evidence="13" id="KW-0472">Membrane</keyword>
<dbReference type="Gene3D" id="2.10.109.10">
    <property type="entry name" value="Umud Fragment, subunit A"/>
    <property type="match status" value="1"/>
</dbReference>
<dbReference type="PANTHER" id="PTHR10806">
    <property type="entry name" value="SIGNAL PEPTIDASE COMPLEX CATALYTIC SUBUNIT SEC11"/>
    <property type="match status" value="1"/>
</dbReference>
<evidence type="ECO:0000256" key="5">
    <source>
        <dbReference type="ARBA" id="ARBA00019685"/>
    </source>
</evidence>
<evidence type="ECO:0000256" key="15">
    <source>
        <dbReference type="ARBA" id="ARBA00045533"/>
    </source>
</evidence>
<dbReference type="GO" id="GO:0004252">
    <property type="term" value="F:serine-type endopeptidase activity"/>
    <property type="evidence" value="ECO:0007669"/>
    <property type="project" value="InterPro"/>
</dbReference>
<evidence type="ECO:0000256" key="1">
    <source>
        <dbReference type="ARBA" id="ARBA00000677"/>
    </source>
</evidence>
<keyword evidence="7" id="KW-0645">Protease</keyword>
<dbReference type="SUPFAM" id="SSF51306">
    <property type="entry name" value="LexA/Signal peptidase"/>
    <property type="match status" value="1"/>
</dbReference>
<evidence type="ECO:0000256" key="10">
    <source>
        <dbReference type="ARBA" id="ARBA00022824"/>
    </source>
</evidence>
<dbReference type="CDD" id="cd06530">
    <property type="entry name" value="S26_SPase_I"/>
    <property type="match status" value="1"/>
</dbReference>
<reference evidence="17" key="1">
    <citation type="submission" date="2013-04" db="EMBL/GenBank/DDBJ databases">
        <title>The Genome Sequence of Fonticula alba ATCC 38817.</title>
        <authorList>
            <consortium name="The Broad Institute Genomics Platform"/>
            <person name="Russ C."/>
            <person name="Cuomo C."/>
            <person name="Burger G."/>
            <person name="Gray M.W."/>
            <person name="Holland P.W.H."/>
            <person name="King N."/>
            <person name="Lang F.B.F."/>
            <person name="Roger A.J."/>
            <person name="Ruiz-Trillo I."/>
            <person name="Brown M."/>
            <person name="Walker B."/>
            <person name="Young S."/>
            <person name="Zeng Q."/>
            <person name="Gargeya S."/>
            <person name="Fitzgerald M."/>
            <person name="Haas B."/>
            <person name="Abouelleil A."/>
            <person name="Allen A.W."/>
            <person name="Alvarado L."/>
            <person name="Arachchi H.M."/>
            <person name="Berlin A.M."/>
            <person name="Chapman S.B."/>
            <person name="Gainer-Dewar J."/>
            <person name="Goldberg J."/>
            <person name="Griggs A."/>
            <person name="Gujja S."/>
            <person name="Hansen M."/>
            <person name="Howarth C."/>
            <person name="Imamovic A."/>
            <person name="Ireland A."/>
            <person name="Larimer J."/>
            <person name="McCowan C."/>
            <person name="Murphy C."/>
            <person name="Pearson M."/>
            <person name="Poon T.W."/>
            <person name="Priest M."/>
            <person name="Roberts A."/>
            <person name="Saif S."/>
            <person name="Shea T."/>
            <person name="Sisk P."/>
            <person name="Sykes S."/>
            <person name="Wortman J."/>
            <person name="Nusbaum C."/>
            <person name="Birren B."/>
        </authorList>
    </citation>
    <scope>NUCLEOTIDE SEQUENCE [LARGE SCALE GENOMIC DNA]</scope>
    <source>
        <strain evidence="17">ATCC 38817</strain>
    </source>
</reference>
<dbReference type="InterPro" id="IPR001733">
    <property type="entry name" value="Peptidase_S26B"/>
</dbReference>
<comment type="catalytic activity">
    <reaction evidence="1">
        <text>Cleavage of hydrophobic, N-terminal signal or leader sequences from secreted and periplasmic proteins.</text>
        <dbReference type="EC" id="3.4.21.89"/>
    </reaction>
</comment>
<evidence type="ECO:0000256" key="13">
    <source>
        <dbReference type="ARBA" id="ARBA00023136"/>
    </source>
</evidence>
<name>A0A058ZEE9_FONAL</name>
<evidence type="ECO:0000313" key="18">
    <source>
        <dbReference type="Proteomes" id="UP000030693"/>
    </source>
</evidence>
<keyword evidence="8" id="KW-0812">Transmembrane</keyword>
<dbReference type="GO" id="GO:0005787">
    <property type="term" value="C:signal peptidase complex"/>
    <property type="evidence" value="ECO:0007669"/>
    <property type="project" value="TreeGrafter"/>
</dbReference>
<keyword evidence="11" id="KW-0735">Signal-anchor</keyword>
<evidence type="ECO:0000256" key="9">
    <source>
        <dbReference type="ARBA" id="ARBA00022801"/>
    </source>
</evidence>
<comment type="function">
    <text evidence="15">Catalytic component of the signal peptidase complex (SPC) which catalyzes the cleavage of N-terminal signal sequences from nascent proteins as they are translocated into the lumen of the endoplasmic reticulum. Specifically cleaves N-terminal signal peptides that contain a hydrophobic alpha-helix (h-region) shorter than 18-20 amino acids.</text>
</comment>
<keyword evidence="9" id="KW-0378">Hydrolase</keyword>
<evidence type="ECO:0000256" key="7">
    <source>
        <dbReference type="ARBA" id="ARBA00022670"/>
    </source>
</evidence>
<dbReference type="RefSeq" id="XP_009493900.1">
    <property type="nucleotide sequence ID" value="XM_009495625.1"/>
</dbReference>
<evidence type="ECO:0000256" key="3">
    <source>
        <dbReference type="ARBA" id="ARBA00011035"/>
    </source>
</evidence>
<dbReference type="OrthoDB" id="10257561at2759"/>
<evidence type="ECO:0000256" key="12">
    <source>
        <dbReference type="ARBA" id="ARBA00022989"/>
    </source>
</evidence>
<proteinExistence type="inferred from homology"/>
<evidence type="ECO:0000256" key="14">
    <source>
        <dbReference type="ARBA" id="ARBA00033305"/>
    </source>
</evidence>
<gene>
    <name evidence="17" type="ORF">H696_01717</name>
</gene>
<dbReference type="InterPro" id="IPR036286">
    <property type="entry name" value="LexA/Signal_pep-like_sf"/>
</dbReference>
<evidence type="ECO:0000256" key="11">
    <source>
        <dbReference type="ARBA" id="ARBA00022968"/>
    </source>
</evidence>
<dbReference type="GO" id="GO:0006465">
    <property type="term" value="P:signal peptide processing"/>
    <property type="evidence" value="ECO:0007669"/>
    <property type="project" value="InterPro"/>
</dbReference>
<comment type="similarity">
    <text evidence="3">Belongs to the peptidase S26B family.</text>
</comment>
<keyword evidence="18" id="KW-1185">Reference proteome</keyword>
<dbReference type="InterPro" id="IPR019533">
    <property type="entry name" value="Peptidase_S26"/>
</dbReference>
<evidence type="ECO:0000256" key="4">
    <source>
        <dbReference type="ARBA" id="ARBA00013208"/>
    </source>
</evidence>
<dbReference type="EC" id="3.4.21.89" evidence="4"/>
<dbReference type="Proteomes" id="UP000030693">
    <property type="component" value="Unassembled WGS sequence"/>
</dbReference>
<dbReference type="AlphaFoldDB" id="A0A058ZEE9"/>
<dbReference type="InterPro" id="IPR019756">
    <property type="entry name" value="Pept_S26A_signal_pept_1_Ser-AS"/>
</dbReference>
<dbReference type="GeneID" id="20526442"/>
<dbReference type="EMBL" id="KB932202">
    <property type="protein sequence ID" value="KCV72321.1"/>
    <property type="molecule type" value="Genomic_DNA"/>
</dbReference>